<gene>
    <name evidence="1" type="ORF">GGD89_001462</name>
</gene>
<dbReference type="Proteomes" id="UP000554286">
    <property type="component" value="Unassembled WGS sequence"/>
</dbReference>
<proteinExistence type="predicted"/>
<keyword evidence="2" id="KW-1185">Reference proteome</keyword>
<dbReference type="EMBL" id="JACIGK010000009">
    <property type="protein sequence ID" value="MBB4265837.1"/>
    <property type="molecule type" value="Genomic_DNA"/>
</dbReference>
<organism evidence="1 2">
    <name type="scientific">Roseospira visakhapatnamensis</name>
    <dbReference type="NCBI Taxonomy" id="390880"/>
    <lineage>
        <taxon>Bacteria</taxon>
        <taxon>Pseudomonadati</taxon>
        <taxon>Pseudomonadota</taxon>
        <taxon>Alphaproteobacteria</taxon>
        <taxon>Rhodospirillales</taxon>
        <taxon>Rhodospirillaceae</taxon>
        <taxon>Roseospira</taxon>
    </lineage>
</organism>
<dbReference type="RefSeq" id="WP_184043610.1">
    <property type="nucleotide sequence ID" value="NZ_JACIGK010000009.1"/>
</dbReference>
<dbReference type="AlphaFoldDB" id="A0A7W6RCE0"/>
<name>A0A7W6RCE0_9PROT</name>
<comment type="caution">
    <text evidence="1">The sequence shown here is derived from an EMBL/GenBank/DDBJ whole genome shotgun (WGS) entry which is preliminary data.</text>
</comment>
<reference evidence="1 2" key="1">
    <citation type="submission" date="2020-08" db="EMBL/GenBank/DDBJ databases">
        <title>Genome sequencing of Purple Non-Sulfur Bacteria from various extreme environments.</title>
        <authorList>
            <person name="Mayer M."/>
        </authorList>
    </citation>
    <scope>NUCLEOTIDE SEQUENCE [LARGE SCALE GENOMIC DNA]</scope>
    <source>
        <strain evidence="1 2">JA131</strain>
    </source>
</reference>
<evidence type="ECO:0000313" key="2">
    <source>
        <dbReference type="Proteomes" id="UP000554286"/>
    </source>
</evidence>
<evidence type="ECO:0008006" key="3">
    <source>
        <dbReference type="Google" id="ProtNLM"/>
    </source>
</evidence>
<sequence>MAALRVCVEALVVAAHDSPAAEDAAVVSRRMIEADELFEVMEGAASDGRIRTVRHDLMNALGAVDNYAELIMVDEGMAEAGAVREAVRRVVNGVRDGSGATYVDGQAP</sequence>
<protein>
    <recommendedName>
        <fullName evidence="3">Histidine kinase</fullName>
    </recommendedName>
</protein>
<accession>A0A7W6RCE0</accession>
<evidence type="ECO:0000313" key="1">
    <source>
        <dbReference type="EMBL" id="MBB4265837.1"/>
    </source>
</evidence>